<dbReference type="AlphaFoldDB" id="A0A4Z1P621"/>
<comment type="caution">
    <text evidence="2">The sequence shown here is derived from an EMBL/GenBank/DDBJ whole genome shotgun (WGS) entry which is preliminary data.</text>
</comment>
<protein>
    <submittedName>
        <fullName evidence="2">Uncharacterized protein</fullName>
    </submittedName>
</protein>
<sequence length="232" mass="25774">MQCAERAVRNWPDTTYHRVFMESWELIDDLKEEFEFFCDSPQHIQLYKDWISHHRNLQRRLVKNLLNVQDWRACARQRRGELGMRLASVRTAETRDHTREALLSDQLGSKTASITATVNVPPLSAPANVPASSPPRISIQAFSDILESSGSGTAGALSAGLPASLPASLPAGVPASVPPSSPDSVYRPPTVEDAKDEGSTRTTTVDLRVLNTRFLDNFQLFSGMHNLNFIPY</sequence>
<feature type="region of interest" description="Disordered" evidence="1">
    <location>
        <begin position="172"/>
        <end position="201"/>
    </location>
</feature>
<name>A0A4Z1P621_9PEZI</name>
<reference evidence="2 3" key="1">
    <citation type="submission" date="2019-04" db="EMBL/GenBank/DDBJ databases">
        <title>High contiguity whole genome sequence and gene annotation resource for two Venturia nashicola isolates.</title>
        <authorList>
            <person name="Prokchorchik M."/>
            <person name="Won K."/>
            <person name="Lee Y."/>
            <person name="Choi E.D."/>
            <person name="Segonzac C."/>
            <person name="Sohn K.H."/>
        </authorList>
    </citation>
    <scope>NUCLEOTIDE SEQUENCE [LARGE SCALE GENOMIC DNA]</scope>
    <source>
        <strain evidence="2 3">PRI2</strain>
    </source>
</reference>
<dbReference type="EMBL" id="SNSC02000019">
    <property type="protein sequence ID" value="TID15882.1"/>
    <property type="molecule type" value="Genomic_DNA"/>
</dbReference>
<gene>
    <name evidence="2" type="ORF">E6O75_ATG08940</name>
</gene>
<proteinExistence type="predicted"/>
<evidence type="ECO:0000313" key="3">
    <source>
        <dbReference type="Proteomes" id="UP000298493"/>
    </source>
</evidence>
<dbReference type="Proteomes" id="UP000298493">
    <property type="component" value="Unassembled WGS sequence"/>
</dbReference>
<accession>A0A4Z1P621</accession>
<feature type="compositionally biased region" description="Basic and acidic residues" evidence="1">
    <location>
        <begin position="190"/>
        <end position="199"/>
    </location>
</feature>
<evidence type="ECO:0000256" key="1">
    <source>
        <dbReference type="SAM" id="MobiDB-lite"/>
    </source>
</evidence>
<keyword evidence="3" id="KW-1185">Reference proteome</keyword>
<evidence type="ECO:0000313" key="2">
    <source>
        <dbReference type="EMBL" id="TID15882.1"/>
    </source>
</evidence>
<organism evidence="2 3">
    <name type="scientific">Venturia nashicola</name>
    <dbReference type="NCBI Taxonomy" id="86259"/>
    <lineage>
        <taxon>Eukaryota</taxon>
        <taxon>Fungi</taxon>
        <taxon>Dikarya</taxon>
        <taxon>Ascomycota</taxon>
        <taxon>Pezizomycotina</taxon>
        <taxon>Dothideomycetes</taxon>
        <taxon>Pleosporomycetidae</taxon>
        <taxon>Venturiales</taxon>
        <taxon>Venturiaceae</taxon>
        <taxon>Venturia</taxon>
    </lineage>
</organism>